<dbReference type="EMBL" id="NATQ01000108">
    <property type="protein sequence ID" value="OQX90067.1"/>
    <property type="molecule type" value="Genomic_DNA"/>
</dbReference>
<evidence type="ECO:0000313" key="4">
    <source>
        <dbReference type="Proteomes" id="UP000192611"/>
    </source>
</evidence>
<feature type="domain" description="CYTH" evidence="2">
    <location>
        <begin position="258"/>
        <end position="445"/>
    </location>
</feature>
<dbReference type="PROSITE" id="PS51707">
    <property type="entry name" value="CYTH"/>
    <property type="match status" value="1"/>
</dbReference>
<name>A0A1W9S0A3_9BACT</name>
<gene>
    <name evidence="3" type="ORF">B6D57_05085</name>
</gene>
<organism evidence="3 4">
    <name type="scientific">Candidatus Coatesbacteria bacterium 4484_99</name>
    <dbReference type="NCBI Taxonomy" id="1970774"/>
    <lineage>
        <taxon>Bacteria</taxon>
        <taxon>Candidatus Coatesiibacteriota</taxon>
    </lineage>
</organism>
<sequence length="629" mass="72248">KAFRAATFLLNYVISTKDEKEMQRIIKGVKKSADVLFKIPLDKGRSIVRRDAVLGYMTDYVVGDGADELFGDMLLIKDIKGALTLLKDGVIPRSGLVTLDGYLILPDGTIFASLSDVSNRDLEKVSALDISSLEEHIARLRSKKEEREKQIQELSKELEVKESKVEKLEVEEEKLAIRKSALLDEKKRVERSLDVCLLDMEDAEGELMERIKTLKDIEDEFKSAKGKEEKVRREVDRVSELINVNRFKIERSNNALKRLEIERRNAKNRLGDCVERLEHFRRELIEIDERMDRIRLEIPELKEMMEQSEVEIKSLESEVAKLNESLKNYDSELFQLRSERSEIEKEISKLEIDLKSREESAFNLNESVLRLKEEIGRLSGETRAEVDSISRSYNVSLVDYEPEDELVGLGVDEAQLKIEEVRDKLSKMGEINFEAEREYERVRKRIENMDAQLEDLKEAEENLIETISYLDKTSRNFLVDMIEKVDKQFKELFNKIFKGGNARIYLKEGVDPLKADILIEAIPEGKRLSTIHLLSGGEKAMVAIILLFAILNVKPAPFCFLDEVDAALDDVNTVHFVDMLNFLKSRIQFILITHNRQTMEIVDNIIGITMEEAGVSKVISVSLKELAKG</sequence>
<dbReference type="Gene3D" id="1.10.287.1490">
    <property type="match status" value="1"/>
</dbReference>
<dbReference type="AlphaFoldDB" id="A0A1W9S0A3"/>
<dbReference type="Pfam" id="PF02463">
    <property type="entry name" value="SMC_N"/>
    <property type="match status" value="1"/>
</dbReference>
<dbReference type="SUPFAM" id="SSF52540">
    <property type="entry name" value="P-loop containing nucleoside triphosphate hydrolases"/>
    <property type="match status" value="1"/>
</dbReference>
<reference evidence="4" key="1">
    <citation type="submission" date="2017-03" db="EMBL/GenBank/DDBJ databases">
        <title>Novel pathways for hydrocarbon cycling and metabolic interdependencies in hydrothermal sediment communities.</title>
        <authorList>
            <person name="Dombrowski N."/>
            <person name="Seitz K."/>
            <person name="Teske A."/>
            <person name="Baker B."/>
        </authorList>
    </citation>
    <scope>NUCLEOTIDE SEQUENCE [LARGE SCALE GENOMIC DNA]</scope>
</reference>
<dbReference type="InterPro" id="IPR027417">
    <property type="entry name" value="P-loop_NTPase"/>
</dbReference>
<comment type="caution">
    <text evidence="3">The sequence shown here is derived from an EMBL/GenBank/DDBJ whole genome shotgun (WGS) entry which is preliminary data.</text>
</comment>
<evidence type="ECO:0000259" key="2">
    <source>
        <dbReference type="PROSITE" id="PS51707"/>
    </source>
</evidence>
<dbReference type="Gene3D" id="3.40.50.300">
    <property type="entry name" value="P-loop containing nucleotide triphosphate hydrolases"/>
    <property type="match status" value="1"/>
</dbReference>
<dbReference type="Proteomes" id="UP000192611">
    <property type="component" value="Unassembled WGS sequence"/>
</dbReference>
<feature type="coiled-coil region" evidence="1">
    <location>
        <begin position="411"/>
        <end position="466"/>
    </location>
</feature>
<proteinExistence type="predicted"/>
<keyword evidence="1" id="KW-0175">Coiled coil</keyword>
<dbReference type="InterPro" id="IPR003395">
    <property type="entry name" value="RecF/RecN/SMC_N"/>
</dbReference>
<feature type="non-terminal residue" evidence="3">
    <location>
        <position position="1"/>
    </location>
</feature>
<evidence type="ECO:0000313" key="3">
    <source>
        <dbReference type="EMBL" id="OQX90067.1"/>
    </source>
</evidence>
<accession>A0A1W9S0A3</accession>
<evidence type="ECO:0000256" key="1">
    <source>
        <dbReference type="SAM" id="Coils"/>
    </source>
</evidence>
<feature type="coiled-coil region" evidence="1">
    <location>
        <begin position="130"/>
        <end position="360"/>
    </location>
</feature>
<dbReference type="InterPro" id="IPR023577">
    <property type="entry name" value="CYTH_domain"/>
</dbReference>
<protein>
    <recommendedName>
        <fullName evidence="2">CYTH domain-containing protein</fullName>
    </recommendedName>
</protein>
<dbReference type="PANTHER" id="PTHR43977">
    <property type="entry name" value="STRUCTURAL MAINTENANCE OF CHROMOSOMES PROTEIN 3"/>
    <property type="match status" value="1"/>
</dbReference>